<dbReference type="Proteomes" id="UP001179952">
    <property type="component" value="Unassembled WGS sequence"/>
</dbReference>
<evidence type="ECO:0008006" key="3">
    <source>
        <dbReference type="Google" id="ProtNLM"/>
    </source>
</evidence>
<evidence type="ECO:0000313" key="2">
    <source>
        <dbReference type="Proteomes" id="UP001179952"/>
    </source>
</evidence>
<name>A0AAV9A0S6_ACOGR</name>
<organism evidence="1 2">
    <name type="scientific">Acorus gramineus</name>
    <name type="common">Dwarf sweet flag</name>
    <dbReference type="NCBI Taxonomy" id="55184"/>
    <lineage>
        <taxon>Eukaryota</taxon>
        <taxon>Viridiplantae</taxon>
        <taxon>Streptophyta</taxon>
        <taxon>Embryophyta</taxon>
        <taxon>Tracheophyta</taxon>
        <taxon>Spermatophyta</taxon>
        <taxon>Magnoliopsida</taxon>
        <taxon>Liliopsida</taxon>
        <taxon>Acoraceae</taxon>
        <taxon>Acorus</taxon>
    </lineage>
</organism>
<keyword evidence="2" id="KW-1185">Reference proteome</keyword>
<comment type="caution">
    <text evidence="1">The sequence shown here is derived from an EMBL/GenBank/DDBJ whole genome shotgun (WGS) entry which is preliminary data.</text>
</comment>
<sequence>MQVHPNVFRVLAVALYLNETWGYGLGICEVMYFYRFARCPGSSQRYCFVMRGDKYLMQGIPDHDRGWKDEVAVIGGP</sequence>
<accession>A0AAV9A0S6</accession>
<dbReference type="AlphaFoldDB" id="A0AAV9A0S6"/>
<proteinExistence type="predicted"/>
<evidence type="ECO:0000313" key="1">
    <source>
        <dbReference type="EMBL" id="KAK1257109.1"/>
    </source>
</evidence>
<gene>
    <name evidence="1" type="ORF">QJS04_geneDACA023406</name>
</gene>
<protein>
    <recommendedName>
        <fullName evidence="3">Secreted protein</fullName>
    </recommendedName>
</protein>
<reference evidence="1" key="2">
    <citation type="submission" date="2023-06" db="EMBL/GenBank/DDBJ databases">
        <authorList>
            <person name="Ma L."/>
            <person name="Liu K.-W."/>
            <person name="Li Z."/>
            <person name="Hsiao Y.-Y."/>
            <person name="Qi Y."/>
            <person name="Fu T."/>
            <person name="Tang G."/>
            <person name="Zhang D."/>
            <person name="Sun W.-H."/>
            <person name="Liu D.-K."/>
            <person name="Li Y."/>
            <person name="Chen G.-Z."/>
            <person name="Liu X.-D."/>
            <person name="Liao X.-Y."/>
            <person name="Jiang Y.-T."/>
            <person name="Yu X."/>
            <person name="Hao Y."/>
            <person name="Huang J."/>
            <person name="Zhao X.-W."/>
            <person name="Ke S."/>
            <person name="Chen Y.-Y."/>
            <person name="Wu W.-L."/>
            <person name="Hsu J.-L."/>
            <person name="Lin Y.-F."/>
            <person name="Huang M.-D."/>
            <person name="Li C.-Y."/>
            <person name="Huang L."/>
            <person name="Wang Z.-W."/>
            <person name="Zhao X."/>
            <person name="Zhong W.-Y."/>
            <person name="Peng D.-H."/>
            <person name="Ahmad S."/>
            <person name="Lan S."/>
            <person name="Zhang J.-S."/>
            <person name="Tsai W.-C."/>
            <person name="Van De Peer Y."/>
            <person name="Liu Z.-J."/>
        </authorList>
    </citation>
    <scope>NUCLEOTIDE SEQUENCE</scope>
    <source>
        <strain evidence="1">SCP</strain>
        <tissue evidence="1">Leaves</tissue>
    </source>
</reference>
<dbReference type="EMBL" id="JAUJYN010000061">
    <property type="protein sequence ID" value="KAK1257109.1"/>
    <property type="molecule type" value="Genomic_DNA"/>
</dbReference>
<reference evidence="1" key="1">
    <citation type="journal article" date="2023" name="Nat. Commun.">
        <title>Diploid and tetraploid genomes of Acorus and the evolution of monocots.</title>
        <authorList>
            <person name="Ma L."/>
            <person name="Liu K.W."/>
            <person name="Li Z."/>
            <person name="Hsiao Y.Y."/>
            <person name="Qi Y."/>
            <person name="Fu T."/>
            <person name="Tang G.D."/>
            <person name="Zhang D."/>
            <person name="Sun W.H."/>
            <person name="Liu D.K."/>
            <person name="Li Y."/>
            <person name="Chen G.Z."/>
            <person name="Liu X.D."/>
            <person name="Liao X.Y."/>
            <person name="Jiang Y.T."/>
            <person name="Yu X."/>
            <person name="Hao Y."/>
            <person name="Huang J."/>
            <person name="Zhao X.W."/>
            <person name="Ke S."/>
            <person name="Chen Y.Y."/>
            <person name="Wu W.L."/>
            <person name="Hsu J.L."/>
            <person name="Lin Y.F."/>
            <person name="Huang M.D."/>
            <person name="Li C.Y."/>
            <person name="Huang L."/>
            <person name="Wang Z.W."/>
            <person name="Zhao X."/>
            <person name="Zhong W.Y."/>
            <person name="Peng D.H."/>
            <person name="Ahmad S."/>
            <person name="Lan S."/>
            <person name="Zhang J.S."/>
            <person name="Tsai W.C."/>
            <person name="Van de Peer Y."/>
            <person name="Liu Z.J."/>
        </authorList>
    </citation>
    <scope>NUCLEOTIDE SEQUENCE</scope>
    <source>
        <strain evidence="1">SCP</strain>
    </source>
</reference>